<evidence type="ECO:0000256" key="6">
    <source>
        <dbReference type="ARBA" id="ARBA00022695"/>
    </source>
</evidence>
<evidence type="ECO:0000256" key="21">
    <source>
        <dbReference type="ARBA" id="ARBA00023242"/>
    </source>
</evidence>
<comment type="catalytic activity">
    <reaction evidence="22 23">
        <text>DNA(n) + a 2'-deoxyribonucleoside 5'-triphosphate = DNA(n+1) + diphosphate</text>
        <dbReference type="Rhea" id="RHEA:22508"/>
        <dbReference type="Rhea" id="RHEA-COMP:17339"/>
        <dbReference type="Rhea" id="RHEA-COMP:17340"/>
        <dbReference type="ChEBI" id="CHEBI:33019"/>
        <dbReference type="ChEBI" id="CHEBI:61560"/>
        <dbReference type="ChEBI" id="CHEBI:173112"/>
        <dbReference type="EC" id="2.7.7.7"/>
    </reaction>
</comment>
<keyword evidence="13" id="KW-0378">Hydrolase</keyword>
<dbReference type="Gene3D" id="1.10.132.60">
    <property type="entry name" value="DNA polymerase family B, C-terminal domain"/>
    <property type="match status" value="1"/>
</dbReference>
<dbReference type="PaxDb" id="10029-XP_007623475.1"/>
<accession>G3I732</accession>
<dbReference type="InterPro" id="IPR042087">
    <property type="entry name" value="DNA_pol_B_thumb"/>
</dbReference>
<proteinExistence type="inferred from homology"/>
<evidence type="ECO:0000259" key="25">
    <source>
        <dbReference type="Pfam" id="PF00136"/>
    </source>
</evidence>
<evidence type="ECO:0000256" key="24">
    <source>
        <dbReference type="SAM" id="MobiDB-lite"/>
    </source>
</evidence>
<evidence type="ECO:0000256" key="1">
    <source>
        <dbReference type="ARBA" id="ARBA00001966"/>
    </source>
</evidence>
<dbReference type="InterPro" id="IPR025687">
    <property type="entry name" value="Znf-C4pol"/>
</dbReference>
<keyword evidence="17 23" id="KW-0408">Iron</keyword>
<dbReference type="FunFam" id="3.90.1600.10:FF:000029">
    <property type="entry name" value="DNA polymerase"/>
    <property type="match status" value="1"/>
</dbReference>
<feature type="region of interest" description="Disordered" evidence="24">
    <location>
        <begin position="1"/>
        <end position="29"/>
    </location>
</feature>
<evidence type="ECO:0000259" key="26">
    <source>
        <dbReference type="Pfam" id="PF03104"/>
    </source>
</evidence>
<dbReference type="GO" id="GO:0006287">
    <property type="term" value="P:base-excision repair, gap-filling"/>
    <property type="evidence" value="ECO:0007669"/>
    <property type="project" value="TreeGrafter"/>
</dbReference>
<dbReference type="SUPFAM" id="SSF53098">
    <property type="entry name" value="Ribonuclease H-like"/>
    <property type="match status" value="1"/>
</dbReference>
<evidence type="ECO:0000256" key="12">
    <source>
        <dbReference type="ARBA" id="ARBA00022771"/>
    </source>
</evidence>
<keyword evidence="18 23" id="KW-0411">Iron-sulfur</keyword>
<comment type="cofactor">
    <cofactor evidence="1 23">
        <name>[4Fe-4S] cluster</name>
        <dbReference type="ChEBI" id="CHEBI:49883"/>
    </cofactor>
</comment>
<comment type="subcellular location">
    <subcellularLocation>
        <location evidence="2 23">Nucleus</location>
    </subcellularLocation>
</comment>
<dbReference type="AlphaFoldDB" id="G3I732"/>
<keyword evidence="9 23" id="KW-0479">Metal-binding</keyword>
<dbReference type="PANTHER" id="PTHR10322:SF23">
    <property type="entry name" value="DNA POLYMERASE DELTA CATALYTIC SUBUNIT"/>
    <property type="match status" value="1"/>
</dbReference>
<dbReference type="SMART" id="SM00486">
    <property type="entry name" value="POLBc"/>
    <property type="match status" value="1"/>
</dbReference>
<evidence type="ECO:0000256" key="18">
    <source>
        <dbReference type="ARBA" id="ARBA00023014"/>
    </source>
</evidence>
<keyword evidence="7 23" id="KW-0235">DNA replication</keyword>
<dbReference type="eggNOG" id="KOG0969">
    <property type="taxonomic scope" value="Eukaryota"/>
</dbReference>
<dbReference type="Gene3D" id="3.30.342.10">
    <property type="entry name" value="DNA Polymerase, chain B, domain 1"/>
    <property type="match status" value="1"/>
</dbReference>
<dbReference type="NCBIfam" id="TIGR00592">
    <property type="entry name" value="pol2"/>
    <property type="match status" value="1"/>
</dbReference>
<evidence type="ECO:0000256" key="8">
    <source>
        <dbReference type="ARBA" id="ARBA00022722"/>
    </source>
</evidence>
<dbReference type="Gene3D" id="3.90.1600.10">
    <property type="entry name" value="Palm domain of DNA polymerase"/>
    <property type="match status" value="1"/>
</dbReference>
<dbReference type="GO" id="GO:0043625">
    <property type="term" value="C:delta DNA polymerase complex"/>
    <property type="evidence" value="ECO:0007669"/>
    <property type="project" value="TreeGrafter"/>
</dbReference>
<dbReference type="GO" id="GO:0045004">
    <property type="term" value="P:DNA replication proofreading"/>
    <property type="evidence" value="ECO:0007669"/>
    <property type="project" value="TreeGrafter"/>
</dbReference>
<feature type="domain" description="DNA-directed DNA polymerase family B exonuclease" evidence="26">
    <location>
        <begin position="239"/>
        <end position="437"/>
    </location>
</feature>
<dbReference type="Gene3D" id="1.10.287.690">
    <property type="entry name" value="Helix hairpin bin"/>
    <property type="match status" value="1"/>
</dbReference>
<keyword evidence="15" id="KW-0269">Exonuclease</keyword>
<keyword evidence="16 23" id="KW-0239">DNA-directed DNA polymerase</keyword>
<dbReference type="FunFam" id="3.30.342.10:FF:000003">
    <property type="entry name" value="DNA polymerase"/>
    <property type="match status" value="1"/>
</dbReference>
<evidence type="ECO:0000256" key="17">
    <source>
        <dbReference type="ARBA" id="ARBA00023004"/>
    </source>
</evidence>
<evidence type="ECO:0000256" key="20">
    <source>
        <dbReference type="ARBA" id="ARBA00023204"/>
    </source>
</evidence>
<dbReference type="GO" id="GO:0051539">
    <property type="term" value="F:4 iron, 4 sulfur cluster binding"/>
    <property type="evidence" value="ECO:0007669"/>
    <property type="project" value="UniProtKB-KW"/>
</dbReference>
<keyword evidence="14 23" id="KW-0862">Zinc</keyword>
<keyword evidence="20" id="KW-0234">DNA repair</keyword>
<dbReference type="Pfam" id="PF00136">
    <property type="entry name" value="DNA_pol_B"/>
    <property type="match status" value="1"/>
</dbReference>
<protein>
    <recommendedName>
        <fullName evidence="23">DNA polymerase</fullName>
        <ecNumber evidence="23">2.7.7.7</ecNumber>
    </recommendedName>
</protein>
<dbReference type="STRING" id="10029.G3I732"/>
<evidence type="ECO:0000256" key="19">
    <source>
        <dbReference type="ARBA" id="ARBA00023125"/>
    </source>
</evidence>
<evidence type="ECO:0000256" key="15">
    <source>
        <dbReference type="ARBA" id="ARBA00022839"/>
    </source>
</evidence>
<evidence type="ECO:0000256" key="16">
    <source>
        <dbReference type="ARBA" id="ARBA00022932"/>
    </source>
</evidence>
<keyword evidence="19 23" id="KW-0238">DNA-binding</keyword>
<dbReference type="PANTHER" id="PTHR10322">
    <property type="entry name" value="DNA POLYMERASE CATALYTIC SUBUNIT"/>
    <property type="match status" value="1"/>
</dbReference>
<evidence type="ECO:0000256" key="2">
    <source>
        <dbReference type="ARBA" id="ARBA00004123"/>
    </source>
</evidence>
<dbReference type="SUPFAM" id="SSF56672">
    <property type="entry name" value="DNA/RNA polymerases"/>
    <property type="match status" value="1"/>
</dbReference>
<feature type="domain" description="C4-type zinc-finger of DNA polymerase delta" evidence="27">
    <location>
        <begin position="961"/>
        <end position="1031"/>
    </location>
</feature>
<dbReference type="InterPro" id="IPR036397">
    <property type="entry name" value="RNaseH_sf"/>
</dbReference>
<evidence type="ECO:0000256" key="4">
    <source>
        <dbReference type="ARBA" id="ARBA00022485"/>
    </source>
</evidence>
<dbReference type="FunCoup" id="G3I732">
    <property type="interactions" value="2125"/>
</dbReference>
<keyword evidence="6 23" id="KW-0548">Nucleotidyltransferase</keyword>
<reference evidence="30" key="1">
    <citation type="journal article" date="2011" name="Nat. Biotechnol.">
        <title>The genomic sequence of the Chinese hamster ovary (CHO)-K1 cell line.</title>
        <authorList>
            <person name="Xu X."/>
            <person name="Nagarajan H."/>
            <person name="Lewis N.E."/>
            <person name="Pan S."/>
            <person name="Cai Z."/>
            <person name="Liu X."/>
            <person name="Chen W."/>
            <person name="Xie M."/>
            <person name="Wang W."/>
            <person name="Hammond S."/>
            <person name="Andersen M.R."/>
            <person name="Neff N."/>
            <person name="Passarelli B."/>
            <person name="Koh W."/>
            <person name="Fan H.C."/>
            <person name="Wang J."/>
            <person name="Gui Y."/>
            <person name="Lee K.H."/>
            <person name="Betenbaugh M.J."/>
            <person name="Quake S.R."/>
            <person name="Famili I."/>
            <person name="Palsson B.O."/>
            <person name="Wang J."/>
        </authorList>
    </citation>
    <scope>NUCLEOTIDE SEQUENCE [LARGE SCALE GENOMIC DNA]</scope>
    <source>
        <strain evidence="30">CHO K1 cell line</strain>
    </source>
</reference>
<dbReference type="Gene3D" id="3.30.420.10">
    <property type="entry name" value="Ribonuclease H-like superfamily/Ribonuclease H"/>
    <property type="match status" value="2"/>
</dbReference>
<evidence type="ECO:0000313" key="29">
    <source>
        <dbReference type="EMBL" id="EGW13445.1"/>
    </source>
</evidence>
<dbReference type="PROSITE" id="PS00116">
    <property type="entry name" value="DNA_POLYMERASE_B"/>
    <property type="match status" value="1"/>
</dbReference>
<dbReference type="InterPro" id="IPR043502">
    <property type="entry name" value="DNA/RNA_pol_sf"/>
</dbReference>
<dbReference type="InterPro" id="IPR050240">
    <property type="entry name" value="DNA_pol_type-B"/>
</dbReference>
<dbReference type="GO" id="GO:0006297">
    <property type="term" value="P:nucleotide-excision repair, DNA gap filling"/>
    <property type="evidence" value="ECO:0007669"/>
    <property type="project" value="TreeGrafter"/>
</dbReference>
<gene>
    <name evidence="29" type="ORF">I79_019313</name>
</gene>
<dbReference type="InParanoid" id="G3I732"/>
<keyword evidence="11" id="KW-0228">DNA excision</keyword>
<dbReference type="GO" id="GO:0008296">
    <property type="term" value="F:3'-5'-DNA exonuclease activity"/>
    <property type="evidence" value="ECO:0007669"/>
    <property type="project" value="TreeGrafter"/>
</dbReference>
<evidence type="ECO:0000256" key="11">
    <source>
        <dbReference type="ARBA" id="ARBA00022769"/>
    </source>
</evidence>
<keyword evidence="8" id="KW-0540">Nuclease</keyword>
<dbReference type="CDD" id="cd05533">
    <property type="entry name" value="POLBc_delta"/>
    <property type="match status" value="1"/>
</dbReference>
<evidence type="ECO:0000256" key="7">
    <source>
        <dbReference type="ARBA" id="ARBA00022705"/>
    </source>
</evidence>
<evidence type="ECO:0000256" key="10">
    <source>
        <dbReference type="ARBA" id="ARBA00022763"/>
    </source>
</evidence>
<dbReference type="GO" id="GO:0003677">
    <property type="term" value="F:DNA binding"/>
    <property type="evidence" value="ECO:0007669"/>
    <property type="project" value="UniProtKB-KW"/>
</dbReference>
<dbReference type="Pfam" id="PF03104">
    <property type="entry name" value="DNA_pol_B_exo1"/>
    <property type="match status" value="1"/>
</dbReference>
<dbReference type="GO" id="GO:0003887">
    <property type="term" value="F:DNA-directed DNA polymerase activity"/>
    <property type="evidence" value="ECO:0007669"/>
    <property type="project" value="UniProtKB-KW"/>
</dbReference>
<evidence type="ECO:0000256" key="13">
    <source>
        <dbReference type="ARBA" id="ARBA00022801"/>
    </source>
</evidence>
<keyword evidence="5 23" id="KW-0808">Transferase</keyword>
<dbReference type="Pfam" id="PF24055">
    <property type="entry name" value="POL3_N"/>
    <property type="match status" value="1"/>
</dbReference>
<keyword evidence="12 23" id="KW-0863">Zinc-finger</keyword>
<comment type="similarity">
    <text evidence="3 23">Belongs to the DNA polymerase type-B family.</text>
</comment>
<evidence type="ECO:0000256" key="9">
    <source>
        <dbReference type="ARBA" id="ARBA00022723"/>
    </source>
</evidence>
<sequence>MDFKRRQGPGPGVPPKRARGGLWDEDEPSQFEENLALLEEIEAENRLQEAEEELQLPPQGPAGGQFSTADIDPRWKRPALCALDPNTEPLIFQQLEIDHYVGSAVPLPGGPPTSCNSVPILRAFGVTDEGFSVCCHIHGFAPYFYTPAPPGFGAEHLSDLQRELSTAISRDQRGGKELSGPAVLAIELCSRESMFGYHGHGPSPFLRITLALPRLVAPARRLLEQGIRVPGLGTPSFAPYEANVDFEIRFMVDADIVGCNWLELPAGKYVWRTEKKATQCQLEVDVLWSDVISHPPEGQWQRIAPLRVLSFDIECAGRKGIFPEPERDPVIQICSLGLRWGEPEPFLRLALTLRPCAPILGAKVQSYEREEDLLQAWANFILAMDPDVITGYNIQNFDLPYLISRAQTLKVDRFPFLGRVTGLRSNIRDSSFQSRQVGRRDSKVVSMNWKEQTRRRLAVYCLKDAFLPLRLLERLMVLVNNVEMARVTGVPLGYLLSRGQQVKVVSQLLRQAMRQGLLMPVVKTEGGEDYTGATVIEPLKGYYDVPIATLDFSSLYPSIMMAHNLCYTTLLRPGAAQKLGLKPDEFIKTPTGDEFVKSSVRKGLLPQILENLLSARKRAKAELAQETDPLRRQVLDGRQLALKVSANSVYGFTGAQVGKLPCLEISQSVTGFGRQMIEKTKQLVESKYTLENGYNANAKVVYGDTDSVMCRFGVSSVAEAMSLGREAANWVSSHFPSPIRLEFEKVYFPYLLISKKRYAGLLFSSQPDTHDRMDCKGLEAVRRDNCPLVANLVTSSLRRILVDRDPDGAVAHAKDVISDLLCNRIDISQLVITKELTRAAADYAGKQAHVELAERMRKRDPGSAPSLGDRVPYVIIGAAKGVAAYMKSEDPLFVLEHSLPIDTQYYLEQQLAKPLLRIFEPILGEGRAESVLLRGDHTRCKTVLTSKVGGLLAFTKRRNCCIGCRSVINHQGAVCEFCQPRSSELYQKEVSHLNALEERFSRLWTQCQRCQGSLHEDVICTSRDCPIFYMRKKVRKDLEDQERLLQRFGPPGPEAW</sequence>
<dbReference type="InterPro" id="IPR023211">
    <property type="entry name" value="DNA_pol_palm_dom_sf"/>
</dbReference>
<feature type="domain" description="DNA-directed DNA polymerase family B multifunctional" evidence="25">
    <location>
        <begin position="491"/>
        <end position="922"/>
    </location>
</feature>
<dbReference type="GO" id="GO:0000166">
    <property type="term" value="F:nucleotide binding"/>
    <property type="evidence" value="ECO:0007669"/>
    <property type="project" value="InterPro"/>
</dbReference>
<name>G3I732_CRIGR</name>
<dbReference type="InterPro" id="IPR006172">
    <property type="entry name" value="DNA-dir_DNA_pol_B"/>
</dbReference>
<dbReference type="Proteomes" id="UP000001075">
    <property type="component" value="Unassembled WGS sequence"/>
</dbReference>
<keyword evidence="10" id="KW-0227">DNA damage</keyword>
<dbReference type="FunFam" id="1.10.287.690:FF:000001">
    <property type="entry name" value="DNA polymerase"/>
    <property type="match status" value="1"/>
</dbReference>
<evidence type="ECO:0000259" key="27">
    <source>
        <dbReference type="Pfam" id="PF14260"/>
    </source>
</evidence>
<dbReference type="FunFam" id="1.10.132.60:FF:000001">
    <property type="entry name" value="DNA polymerase"/>
    <property type="match status" value="1"/>
</dbReference>
<keyword evidence="21 23" id="KW-0539">Nucleus</keyword>
<dbReference type="PRINTS" id="PR00106">
    <property type="entry name" value="DNAPOLB"/>
</dbReference>
<keyword evidence="4 23" id="KW-0004">4Fe-4S</keyword>
<feature type="domain" description="DNA polymerase delta/zeta catalytic subunit N-terminal" evidence="28">
    <location>
        <begin position="139"/>
        <end position="216"/>
    </location>
</feature>
<evidence type="ECO:0000256" key="22">
    <source>
        <dbReference type="ARBA" id="ARBA00049244"/>
    </source>
</evidence>
<evidence type="ECO:0000256" key="5">
    <source>
        <dbReference type="ARBA" id="ARBA00022679"/>
    </source>
</evidence>
<dbReference type="InterPro" id="IPR006133">
    <property type="entry name" value="DNA-dir_DNA_pol_B_exonuc"/>
</dbReference>
<dbReference type="InterPro" id="IPR056435">
    <property type="entry name" value="DPOD/Z_N"/>
</dbReference>
<dbReference type="GO" id="GO:0008270">
    <property type="term" value="F:zinc ion binding"/>
    <property type="evidence" value="ECO:0007669"/>
    <property type="project" value="UniProtKB-KW"/>
</dbReference>
<evidence type="ECO:0000256" key="14">
    <source>
        <dbReference type="ARBA" id="ARBA00022833"/>
    </source>
</evidence>
<dbReference type="InterPro" id="IPR006134">
    <property type="entry name" value="DNA-dir_DNA_pol_B_multi_dom"/>
</dbReference>
<dbReference type="Pfam" id="PF14260">
    <property type="entry name" value="zf-C4pol"/>
    <property type="match status" value="1"/>
</dbReference>
<dbReference type="EMBL" id="JH001405">
    <property type="protein sequence ID" value="EGW13445.1"/>
    <property type="molecule type" value="Genomic_DNA"/>
</dbReference>
<evidence type="ECO:0000256" key="3">
    <source>
        <dbReference type="ARBA" id="ARBA00005755"/>
    </source>
</evidence>
<dbReference type="InterPro" id="IPR012337">
    <property type="entry name" value="RNaseH-like_sf"/>
</dbReference>
<evidence type="ECO:0000259" key="28">
    <source>
        <dbReference type="Pfam" id="PF24055"/>
    </source>
</evidence>
<organism evidence="29 30">
    <name type="scientific">Cricetulus griseus</name>
    <name type="common">Chinese hamster</name>
    <name type="synonym">Cricetulus barabensis griseus</name>
    <dbReference type="NCBI Taxonomy" id="10029"/>
    <lineage>
        <taxon>Eukaryota</taxon>
        <taxon>Metazoa</taxon>
        <taxon>Chordata</taxon>
        <taxon>Craniata</taxon>
        <taxon>Vertebrata</taxon>
        <taxon>Euteleostomi</taxon>
        <taxon>Mammalia</taxon>
        <taxon>Eutheria</taxon>
        <taxon>Euarchontoglires</taxon>
        <taxon>Glires</taxon>
        <taxon>Rodentia</taxon>
        <taxon>Myomorpha</taxon>
        <taxon>Muroidea</taxon>
        <taxon>Cricetidae</taxon>
        <taxon>Cricetinae</taxon>
        <taxon>Cricetulus</taxon>
    </lineage>
</organism>
<dbReference type="FunFam" id="3.30.420.10:FF:000436">
    <property type="match status" value="1"/>
</dbReference>
<evidence type="ECO:0000313" key="30">
    <source>
        <dbReference type="Proteomes" id="UP000001075"/>
    </source>
</evidence>
<evidence type="ECO:0000256" key="23">
    <source>
        <dbReference type="RuleBase" id="RU000442"/>
    </source>
</evidence>
<dbReference type="EC" id="2.7.7.7" evidence="23"/>
<dbReference type="InterPro" id="IPR017964">
    <property type="entry name" value="DNA-dir_DNA_pol_B_CS"/>
</dbReference>